<keyword evidence="2" id="KW-0472">Membrane</keyword>
<accession>A0AAE9CYD4</accession>
<gene>
    <name evidence="3" type="ORF">L3Y34_006036</name>
</gene>
<protein>
    <submittedName>
        <fullName evidence="3">Uncharacterized protein</fullName>
    </submittedName>
</protein>
<dbReference type="AlphaFoldDB" id="A0AAE9CYD4"/>
<dbReference type="EMBL" id="CP090895">
    <property type="protein sequence ID" value="ULT86072.1"/>
    <property type="molecule type" value="Genomic_DNA"/>
</dbReference>
<evidence type="ECO:0000313" key="3">
    <source>
        <dbReference type="EMBL" id="ULT86072.1"/>
    </source>
</evidence>
<reference evidence="3 4" key="1">
    <citation type="submission" date="2022-02" db="EMBL/GenBank/DDBJ databases">
        <title>Chromosome-level reference genomes for two strains of Caenorhabditis briggsae: an improved platform for comparative genomics.</title>
        <authorList>
            <person name="Stevens L."/>
            <person name="Andersen E.C."/>
        </authorList>
    </citation>
    <scope>NUCLEOTIDE SEQUENCE [LARGE SCALE GENOMIC DNA]</scope>
    <source>
        <strain evidence="3">QX1410_ONT</strain>
        <tissue evidence="3">Whole-organism</tissue>
    </source>
</reference>
<evidence type="ECO:0000256" key="2">
    <source>
        <dbReference type="SAM" id="Phobius"/>
    </source>
</evidence>
<dbReference type="PANTHER" id="PTHR31389:SF7">
    <property type="entry name" value="ALPHA-1,6-MANNOSYL-GLYCOPROTEIN 2-BETA-N-ACETYLGLUCOSAMINYLTRANSFERASE-RELATED"/>
    <property type="match status" value="1"/>
</dbReference>
<keyword evidence="2" id="KW-1133">Transmembrane helix</keyword>
<name>A0AAE9CYD4_CAEBR</name>
<dbReference type="Proteomes" id="UP000827892">
    <property type="component" value="Chromosome V"/>
</dbReference>
<sequence>MKSSLRGPLIFMLGVTFSGFLFSLHYTKIREYQLTAEIPYQAVSDSVALQKSVTVAQSRLVPSTSKIDELPRGSTAVPLPKKEEDCNCVSQKTGHSHNFCYMDPQNVSSIGKQFSCNHLATLERLKLVDNTGPFIDLSNTAENTKEVIFVSAVSDNHFNEATASIDAFYKFYPRRRFILYSLGLGEIYITNIKKDFKYLEVRVFNTSRYPEYVTHWMTYRFKPLILAEVMTEFTNIWWMDAHIVTKKPNMIETFYKELEERTKKNDTDIPVPIYFFIHASHSNFATLFPQVLTYFPSNSQALLKSEQHGSQLGANTFFVGRTEYAVEIFKWWILCALDKTCMAPPGAQVLCSFKEDRNKKFANCFRFDQSILNLLMLNHYQDHLKFKPLIMAEMLMEFRHVWWIDAHMKMVLPIAIRSFFDEVARNQSTDDDYSSITSFSNSNHSNFATLVPGLLEYFPSNSLNLLKSSYQVQAGIIYFSRTEKTMEIFKWFVLCALDEDCMSHPAGTNFDCYLGPNRMEYFANCFRYDQSVLNLLLLNKRRIQRIENVFGMRTSDWITFKQPKPAFFAFILSICLSGFLISLHQTGSGYNQAHITTRDVEDGNYMSTDELSSLVESQKVSFEKVNSPSVVAPIETSKNLKTTSKSASPKPPIPQETKLKSPTNCVCKSEKSGKPHSFCYVDPQNQTSIGKKFDCSHLNILESLGLVNNPGPFVDLKTFEKDSSEIVFVSATSDNHIKQAIESIASFYKFNPAGKYILYSLALYSYQIKRIQSKLKNLEIRTFNTTGYPSYVTHWKEYRFKSLIIAEVMKEYSNIWWLDANIRVEKGNLTELLREEMGDFVEKRGVENTSSVFSFVYTGHSNFPVLFPDLLTYFPTNSIPLLKNVKHGSQLGANAVFFAKTKFTMEVLKWWVLCSLDKTCMNPPGAQVSCHFDTDRNNKFAHCFRFDQSVLNLLLLNRFQDNNKYFSKLGYLFSRTS</sequence>
<proteinExistence type="predicted"/>
<evidence type="ECO:0000256" key="1">
    <source>
        <dbReference type="SAM" id="MobiDB-lite"/>
    </source>
</evidence>
<feature type="region of interest" description="Disordered" evidence="1">
    <location>
        <begin position="636"/>
        <end position="660"/>
    </location>
</feature>
<organism evidence="3 4">
    <name type="scientific">Caenorhabditis briggsae</name>
    <dbReference type="NCBI Taxonomy" id="6238"/>
    <lineage>
        <taxon>Eukaryota</taxon>
        <taxon>Metazoa</taxon>
        <taxon>Ecdysozoa</taxon>
        <taxon>Nematoda</taxon>
        <taxon>Chromadorea</taxon>
        <taxon>Rhabditida</taxon>
        <taxon>Rhabditina</taxon>
        <taxon>Rhabditomorpha</taxon>
        <taxon>Rhabditoidea</taxon>
        <taxon>Rhabditidae</taxon>
        <taxon>Peloderinae</taxon>
        <taxon>Caenorhabditis</taxon>
    </lineage>
</organism>
<evidence type="ECO:0000313" key="4">
    <source>
        <dbReference type="Proteomes" id="UP000827892"/>
    </source>
</evidence>
<dbReference type="InterPro" id="IPR012444">
    <property type="entry name" value="DUF1647"/>
</dbReference>
<dbReference type="Pfam" id="PF07801">
    <property type="entry name" value="DUF1647"/>
    <property type="match status" value="2"/>
</dbReference>
<feature type="transmembrane region" description="Helical" evidence="2">
    <location>
        <begin position="6"/>
        <end position="24"/>
    </location>
</feature>
<keyword evidence="2" id="KW-0812">Transmembrane</keyword>
<feature type="compositionally biased region" description="Polar residues" evidence="1">
    <location>
        <begin position="636"/>
        <end position="647"/>
    </location>
</feature>
<dbReference type="PANTHER" id="PTHR31389">
    <property type="entry name" value="LD39211P"/>
    <property type="match status" value="1"/>
</dbReference>